<evidence type="ECO:0000313" key="1">
    <source>
        <dbReference type="EMBL" id="SVE47119.1"/>
    </source>
</evidence>
<dbReference type="InterPro" id="IPR012338">
    <property type="entry name" value="Beta-lactam/transpept-like"/>
</dbReference>
<evidence type="ECO:0008006" key="2">
    <source>
        <dbReference type="Google" id="ProtNLM"/>
    </source>
</evidence>
<dbReference type="PROSITE" id="PS51257">
    <property type="entry name" value="PROKAR_LIPOPROTEIN"/>
    <property type="match status" value="1"/>
</dbReference>
<name>A0A383DS40_9ZZZZ</name>
<dbReference type="EMBL" id="UINC01219587">
    <property type="protein sequence ID" value="SVE47119.1"/>
    <property type="molecule type" value="Genomic_DNA"/>
</dbReference>
<reference evidence="1" key="1">
    <citation type="submission" date="2018-05" db="EMBL/GenBank/DDBJ databases">
        <authorList>
            <person name="Lanie J.A."/>
            <person name="Ng W.-L."/>
            <person name="Kazmierczak K.M."/>
            <person name="Andrzejewski T.M."/>
            <person name="Davidsen T.M."/>
            <person name="Wayne K.J."/>
            <person name="Tettelin H."/>
            <person name="Glass J.I."/>
            <person name="Rusch D."/>
            <person name="Podicherti R."/>
            <person name="Tsui H.-C.T."/>
            <person name="Winkler M.E."/>
        </authorList>
    </citation>
    <scope>NUCLEOTIDE SEQUENCE</scope>
</reference>
<dbReference type="AlphaFoldDB" id="A0A383DS40"/>
<dbReference type="SUPFAM" id="SSF56601">
    <property type="entry name" value="beta-lactamase/transpeptidase-like"/>
    <property type="match status" value="1"/>
</dbReference>
<proteinExistence type="predicted"/>
<organism evidence="1">
    <name type="scientific">marine metagenome</name>
    <dbReference type="NCBI Taxonomy" id="408172"/>
    <lineage>
        <taxon>unclassified sequences</taxon>
        <taxon>metagenomes</taxon>
        <taxon>ecological metagenomes</taxon>
    </lineage>
</organism>
<feature type="non-terminal residue" evidence="1">
    <location>
        <position position="105"/>
    </location>
</feature>
<gene>
    <name evidence="1" type="ORF">METZ01_LOCUS499973</name>
</gene>
<protein>
    <recommendedName>
        <fullName evidence="2">Beta-lactamase-related domain-containing protein</fullName>
    </recommendedName>
</protein>
<dbReference type="Gene3D" id="3.40.710.10">
    <property type="entry name" value="DD-peptidase/beta-lactamase superfamily"/>
    <property type="match status" value="1"/>
</dbReference>
<accession>A0A383DS40</accession>
<sequence length="105" mass="11438">MLIRVQIIVATLVFGASCLQWPDTPPPPARLTATFDPQKIHAIGAAITEARAEKRLPGGVLWLERNGVHFTEAYGHSQLQPIHALTQRDTIYDAASLTKVVATTP</sequence>